<keyword evidence="1" id="KW-0812">Transmembrane</keyword>
<dbReference type="Proteomes" id="UP000294854">
    <property type="component" value="Unassembled WGS sequence"/>
</dbReference>
<dbReference type="RefSeq" id="WP_010620495.1">
    <property type="nucleotide sequence ID" value="NZ_PUFO01000056.1"/>
</dbReference>
<evidence type="ECO:0000313" key="2">
    <source>
        <dbReference type="EMBL" id="TDG76933.1"/>
    </source>
</evidence>
<evidence type="ECO:0000313" key="3">
    <source>
        <dbReference type="Proteomes" id="UP000294854"/>
    </source>
</evidence>
<proteinExistence type="predicted"/>
<protein>
    <recommendedName>
        <fullName evidence="4">DUF2975 domain-containing protein</fullName>
    </recommendedName>
</protein>
<dbReference type="EMBL" id="PUFO01000056">
    <property type="protein sequence ID" value="TDG76933.1"/>
    <property type="molecule type" value="Genomic_DNA"/>
</dbReference>
<evidence type="ECO:0000256" key="1">
    <source>
        <dbReference type="SAM" id="Phobius"/>
    </source>
</evidence>
<comment type="caution">
    <text evidence="2">The sequence shown here is derived from an EMBL/GenBank/DDBJ whole genome shotgun (WGS) entry which is preliminary data.</text>
</comment>
<keyword evidence="1" id="KW-1133">Transmembrane helix</keyword>
<evidence type="ECO:0008006" key="4">
    <source>
        <dbReference type="Google" id="ProtNLM"/>
    </source>
</evidence>
<reference evidence="2 3" key="1">
    <citation type="journal article" date="2019" name="Appl. Microbiol. Biotechnol.">
        <title>Uncovering carbohydrate metabolism through a genotype-phenotype association study of 56 lactic acid bacteria genomes.</title>
        <authorList>
            <person name="Buron-Moles G."/>
            <person name="Chailyan A."/>
            <person name="Dolejs I."/>
            <person name="Forster J."/>
            <person name="Miks M.H."/>
        </authorList>
    </citation>
    <scope>NUCLEOTIDE SEQUENCE [LARGE SCALE GENOMIC DNA]</scope>
    <source>
        <strain evidence="2 3">ATCC 49373</strain>
    </source>
</reference>
<name>A0A4R5NNB3_9LACO</name>
<dbReference type="STRING" id="1122149.FD44_GL001130"/>
<dbReference type="AlphaFoldDB" id="A0A4R5NNB3"/>
<sequence>MKKQTLFLRIALIILSLAIVGMVGGLIPVAILIGIISDWSQFTYQWAYIGLALEIELTVIAFLFAVSQVWLILNQIEKRRVFTELTIKPIKRIKYASLFVFLLFVVGAPIAFFVAQAEDAPGIVLMDFLVALAGATMTVFSAVLQKLLSEAITFKKENELTV</sequence>
<gene>
    <name evidence="2" type="ORF">C5L31_001524</name>
</gene>
<feature type="transmembrane region" description="Helical" evidence="1">
    <location>
        <begin position="93"/>
        <end position="117"/>
    </location>
</feature>
<feature type="transmembrane region" description="Helical" evidence="1">
    <location>
        <begin position="12"/>
        <end position="36"/>
    </location>
</feature>
<dbReference type="InterPro" id="IPR021354">
    <property type="entry name" value="DUF2975"/>
</dbReference>
<feature type="transmembrane region" description="Helical" evidence="1">
    <location>
        <begin position="123"/>
        <end position="144"/>
    </location>
</feature>
<dbReference type="Pfam" id="PF11188">
    <property type="entry name" value="DUF2975"/>
    <property type="match status" value="1"/>
</dbReference>
<accession>A0A4R5NNB3</accession>
<feature type="transmembrane region" description="Helical" evidence="1">
    <location>
        <begin position="48"/>
        <end position="73"/>
    </location>
</feature>
<keyword evidence="1" id="KW-0472">Membrane</keyword>
<keyword evidence="3" id="KW-1185">Reference proteome</keyword>
<organism evidence="2 3">
    <name type="scientific">Secundilactobacillus malefermentans</name>
    <dbReference type="NCBI Taxonomy" id="176292"/>
    <lineage>
        <taxon>Bacteria</taxon>
        <taxon>Bacillati</taxon>
        <taxon>Bacillota</taxon>
        <taxon>Bacilli</taxon>
        <taxon>Lactobacillales</taxon>
        <taxon>Lactobacillaceae</taxon>
        <taxon>Secundilactobacillus</taxon>
    </lineage>
</organism>